<feature type="region of interest" description="Disordered" evidence="1">
    <location>
        <begin position="366"/>
        <end position="385"/>
    </location>
</feature>
<feature type="region of interest" description="Disordered" evidence="1">
    <location>
        <begin position="1"/>
        <end position="122"/>
    </location>
</feature>
<feature type="compositionally biased region" description="Basic residues" evidence="1">
    <location>
        <begin position="184"/>
        <end position="196"/>
    </location>
</feature>
<protein>
    <submittedName>
        <fullName evidence="2">Uncharacterized protein</fullName>
    </submittedName>
</protein>
<gene>
    <name evidence="2" type="ORF">G7Y89_g10980</name>
</gene>
<dbReference type="AlphaFoldDB" id="A0A8H4VYH0"/>
<feature type="compositionally biased region" description="Basic residues" evidence="1">
    <location>
        <begin position="618"/>
        <end position="632"/>
    </location>
</feature>
<feature type="compositionally biased region" description="Polar residues" evidence="1">
    <location>
        <begin position="475"/>
        <end position="484"/>
    </location>
</feature>
<dbReference type="Proteomes" id="UP000566819">
    <property type="component" value="Unassembled WGS sequence"/>
</dbReference>
<organism evidence="2 3">
    <name type="scientific">Cudoniella acicularis</name>
    <dbReference type="NCBI Taxonomy" id="354080"/>
    <lineage>
        <taxon>Eukaryota</taxon>
        <taxon>Fungi</taxon>
        <taxon>Dikarya</taxon>
        <taxon>Ascomycota</taxon>
        <taxon>Pezizomycotina</taxon>
        <taxon>Leotiomycetes</taxon>
        <taxon>Helotiales</taxon>
        <taxon>Tricladiaceae</taxon>
        <taxon>Cudoniella</taxon>
    </lineage>
</organism>
<feature type="region of interest" description="Disordered" evidence="1">
    <location>
        <begin position="508"/>
        <end position="566"/>
    </location>
</feature>
<evidence type="ECO:0000313" key="2">
    <source>
        <dbReference type="EMBL" id="KAF4627176.1"/>
    </source>
</evidence>
<feature type="compositionally biased region" description="Low complexity" evidence="1">
    <location>
        <begin position="310"/>
        <end position="319"/>
    </location>
</feature>
<feature type="region of interest" description="Disordered" evidence="1">
    <location>
        <begin position="144"/>
        <end position="196"/>
    </location>
</feature>
<keyword evidence="3" id="KW-1185">Reference proteome</keyword>
<feature type="region of interest" description="Disordered" evidence="1">
    <location>
        <begin position="299"/>
        <end position="325"/>
    </location>
</feature>
<feature type="compositionally biased region" description="Polar residues" evidence="1">
    <location>
        <begin position="91"/>
        <end position="114"/>
    </location>
</feature>
<feature type="compositionally biased region" description="Polar residues" evidence="1">
    <location>
        <begin position="529"/>
        <end position="539"/>
    </location>
</feature>
<feature type="region of interest" description="Disordered" evidence="1">
    <location>
        <begin position="746"/>
        <end position="765"/>
    </location>
</feature>
<sequence>MSLDRQSLPPPLRRSSPLSSPIYQSPRTSFDKNGDYFTRALTNTPAAPLPDGVTSPIAQRTSPGQLLQTQLSSRHQSSYFSPRRRSAGIHNRNTPSSDNFSTPSPSGLSPSQSWGSAGSVGSCHSSNSGNSLYSYDSSGYLSPSQTQANLEKPPYKPRRRSSDSLTLVRKIRRAKTMPYDSNHKPKRQGKRRKKCQPKQIVMEEFQKRPYWWLPDTRRSRPVSGESCTPVQRRLNDLCSLAPRRKTGNLEAQRQEFARLRSNTAVPLLCRRWSSVEAAGYPIVPGSNLQHSHKAYEISSRTTDKLPPAPSKMMSAPSGSTSQTSNPIGADMLHAIRQKLTSRKFPSTNLKTPVSITLRRASAVRGTAEASDMRSADESVSTGGDQVNETISQPLAKSNAIQNDLDDAYLITREDIDSITELIETNYRRGQQSGIRIDLEPLTLPSTSRTTRSPSVASKGVVPVTGLSATLAIKTAHTQHSSTRQRPLGLPKDGLGRSDSLKSMHEVIWQGGGSPQSASDVTDDEDRKNYNFSSLYSEPTTPLDHPTQGFLQKHATKPQSSDKGVAFDPRNATASISQWSWHSSPSNLLMSSFSDSDLDKQTDGPQLSQSLTSTTKDLKLKKSPTTKLRRQPRTSRSESQLADVVSFPPLPTRKTTDDWYSPLPEIVVASDCRNTRRSLYDIGLDITCGPTGTSSKTITPKVSLVTLAPNSPIQKCPSVDFRPYYDHWSKKMVRPRTAPLLATSTDRIHQQEIHPKASPRTGLSSEIGHSLDMCASGRRTSSTQALKLVRTVDSPGKGSRTGTWCKVRPPSVCPPPRAPSLSEFEDGAVTPQPPPTLGDPIKFNFNMDRTPTLPKMDCAGIYGRMTGSRNKAMAACPQDCDPHVCDDCANDPRSPSVDWIG</sequence>
<dbReference type="EMBL" id="JAAMPI010001015">
    <property type="protein sequence ID" value="KAF4627176.1"/>
    <property type="molecule type" value="Genomic_DNA"/>
</dbReference>
<name>A0A8H4VYH0_9HELO</name>
<accession>A0A8H4VYH0</accession>
<reference evidence="2 3" key="1">
    <citation type="submission" date="2020-03" db="EMBL/GenBank/DDBJ databases">
        <title>Draft Genome Sequence of Cudoniella acicularis.</title>
        <authorList>
            <person name="Buettner E."/>
            <person name="Kellner H."/>
        </authorList>
    </citation>
    <scope>NUCLEOTIDE SEQUENCE [LARGE SCALE GENOMIC DNA]</scope>
    <source>
        <strain evidence="2 3">DSM 108380</strain>
    </source>
</reference>
<evidence type="ECO:0000313" key="3">
    <source>
        <dbReference type="Proteomes" id="UP000566819"/>
    </source>
</evidence>
<feature type="compositionally biased region" description="Polar residues" evidence="1">
    <location>
        <begin position="56"/>
        <end position="80"/>
    </location>
</feature>
<feature type="region of interest" description="Disordered" evidence="1">
    <location>
        <begin position="595"/>
        <end position="640"/>
    </location>
</feature>
<comment type="caution">
    <text evidence="2">The sequence shown here is derived from an EMBL/GenBank/DDBJ whole genome shotgun (WGS) entry which is preliminary data.</text>
</comment>
<evidence type="ECO:0000256" key="1">
    <source>
        <dbReference type="SAM" id="MobiDB-lite"/>
    </source>
</evidence>
<proteinExistence type="predicted"/>
<dbReference type="OrthoDB" id="3518224at2759"/>
<feature type="region of interest" description="Disordered" evidence="1">
    <location>
        <begin position="475"/>
        <end position="496"/>
    </location>
</feature>